<dbReference type="InterPro" id="IPR040773">
    <property type="entry name" value="Rpn6_N"/>
</dbReference>
<dbReference type="SUPFAM" id="SSF46785">
    <property type="entry name" value="Winged helix' DNA-binding domain"/>
    <property type="match status" value="1"/>
</dbReference>
<accession>A0A7S3IVB2</accession>
<dbReference type="SUPFAM" id="SSF48452">
    <property type="entry name" value="TPR-like"/>
    <property type="match status" value="1"/>
</dbReference>
<name>A0A7S3IVB2_9SPIT</name>
<reference evidence="4" key="1">
    <citation type="submission" date="2021-01" db="EMBL/GenBank/DDBJ databases">
        <authorList>
            <person name="Corre E."/>
            <person name="Pelletier E."/>
            <person name="Niang G."/>
            <person name="Scheremetjew M."/>
            <person name="Finn R."/>
            <person name="Kale V."/>
            <person name="Holt S."/>
            <person name="Cochrane G."/>
            <person name="Meng A."/>
            <person name="Brown T."/>
            <person name="Cohen L."/>
        </authorList>
    </citation>
    <scope>NUCLEOTIDE SEQUENCE</scope>
    <source>
        <strain evidence="4">S3</strain>
    </source>
</reference>
<comment type="similarity">
    <text evidence="1">Belongs to the proteasome subunit S9 family.</text>
</comment>
<evidence type="ECO:0000256" key="1">
    <source>
        <dbReference type="ARBA" id="ARBA00007454"/>
    </source>
</evidence>
<keyword evidence="2" id="KW-0647">Proteasome</keyword>
<dbReference type="Pfam" id="PF18055">
    <property type="entry name" value="RPN6_N"/>
    <property type="match status" value="1"/>
</dbReference>
<proteinExistence type="inferred from homology"/>
<dbReference type="GO" id="GO:0000502">
    <property type="term" value="C:proteasome complex"/>
    <property type="evidence" value="ECO:0007669"/>
    <property type="project" value="UniProtKB-KW"/>
</dbReference>
<dbReference type="Gene3D" id="1.25.40.570">
    <property type="match status" value="1"/>
</dbReference>
<feature type="domain" description="PCI" evidence="3">
    <location>
        <begin position="145"/>
        <end position="317"/>
    </location>
</feature>
<dbReference type="Pfam" id="PF01399">
    <property type="entry name" value="PCI"/>
    <property type="match status" value="1"/>
</dbReference>
<dbReference type="SMART" id="SM00088">
    <property type="entry name" value="PINT"/>
    <property type="match status" value="1"/>
</dbReference>
<evidence type="ECO:0000259" key="3">
    <source>
        <dbReference type="PROSITE" id="PS50250"/>
    </source>
</evidence>
<evidence type="ECO:0000256" key="2">
    <source>
        <dbReference type="ARBA" id="ARBA00022942"/>
    </source>
</evidence>
<dbReference type="InterPro" id="IPR000717">
    <property type="entry name" value="PCI_dom"/>
</dbReference>
<dbReference type="EMBL" id="HBIH01036379">
    <property type="protein sequence ID" value="CAE0333897.1"/>
    <property type="molecule type" value="Transcribed_RNA"/>
</dbReference>
<dbReference type="InterPro" id="IPR036390">
    <property type="entry name" value="WH_DNA-bd_sf"/>
</dbReference>
<organism evidence="4">
    <name type="scientific">Strombidium inclinatum</name>
    <dbReference type="NCBI Taxonomy" id="197538"/>
    <lineage>
        <taxon>Eukaryota</taxon>
        <taxon>Sar</taxon>
        <taxon>Alveolata</taxon>
        <taxon>Ciliophora</taxon>
        <taxon>Intramacronucleata</taxon>
        <taxon>Spirotrichea</taxon>
        <taxon>Oligotrichia</taxon>
        <taxon>Strombidiidae</taxon>
        <taxon>Strombidium</taxon>
    </lineage>
</organism>
<evidence type="ECO:0000313" key="4">
    <source>
        <dbReference type="EMBL" id="CAE0333897.1"/>
    </source>
</evidence>
<gene>
    <name evidence="4" type="ORF">SINC0208_LOCUS14535</name>
</gene>
<protein>
    <recommendedName>
        <fullName evidence="3">PCI domain-containing protein</fullName>
    </recommendedName>
</protein>
<dbReference type="PROSITE" id="PS50250">
    <property type="entry name" value="PCI"/>
    <property type="match status" value="1"/>
</dbReference>
<dbReference type="InterPro" id="IPR011990">
    <property type="entry name" value="TPR-like_helical_dom_sf"/>
</dbReference>
<dbReference type="AlphaFoldDB" id="A0A7S3IVB2"/>
<dbReference type="PANTHER" id="PTHR10678">
    <property type="entry name" value="26S PROTEASOME NON-ATPASE REGULATORY SUBUNIT 11/COP9 SIGNALOSOME COMPLEX SUBUNIT 2"/>
    <property type="match status" value="1"/>
</dbReference>
<dbReference type="InterPro" id="IPR050871">
    <property type="entry name" value="26S_Proteasome/COP9_Components"/>
</dbReference>
<dbReference type="SMART" id="SM00753">
    <property type="entry name" value="PAM"/>
    <property type="match status" value="1"/>
</dbReference>
<sequence length="351" mass="40833">MDIPKSKTGKIIRTLFDKCLKFPGRKWNEPLIDLSKHIIEWCEKESRSFLRMRIENKLADLLFKQAKYNEALQILNKLLHELKKKDDKQLIVETQLVESKVYHALENLPKAKASLTAVKTTANSIYVVPQLQAEIDMMSGLIAADEKDYNTSYSYFYETFEGCRSMNDHVGAGLAFKFMLFAKIMSKQHDDAMNLMYSTVSLKYQSRDVEAMKFVAQATKQQNLLKFEQCKKLYEVELLDDPVIKRHFGYLYNTLLEDNLKKIIEPYSEVQIDYVAQTIGLPMDKILQKLSEMILDEVIDGTLDQGRNCLIIFEEQESTEMFDRALGTFNNLDGVIDSLYEKTQNYKKKYH</sequence>